<evidence type="ECO:0000313" key="2">
    <source>
        <dbReference type="Proteomes" id="UP000621492"/>
    </source>
</evidence>
<comment type="caution">
    <text evidence="1">The sequence shown here is derived from an EMBL/GenBank/DDBJ whole genome shotgun (WGS) entry which is preliminary data.</text>
</comment>
<proteinExistence type="predicted"/>
<gene>
    <name evidence="1" type="ORF">GCM10011409_32080</name>
</gene>
<evidence type="ECO:0000313" key="1">
    <source>
        <dbReference type="EMBL" id="GGB52056.1"/>
    </source>
</evidence>
<dbReference type="EMBL" id="BMJD01000030">
    <property type="protein sequence ID" value="GGB52056.1"/>
    <property type="molecule type" value="Genomic_DNA"/>
</dbReference>
<organism evidence="1 2">
    <name type="scientific">Lentibacillus populi</name>
    <dbReference type="NCBI Taxonomy" id="1827502"/>
    <lineage>
        <taxon>Bacteria</taxon>
        <taxon>Bacillati</taxon>
        <taxon>Bacillota</taxon>
        <taxon>Bacilli</taxon>
        <taxon>Bacillales</taxon>
        <taxon>Bacillaceae</taxon>
        <taxon>Lentibacillus</taxon>
    </lineage>
</organism>
<dbReference type="AlphaFoldDB" id="A0A9W5X6H7"/>
<keyword evidence="2" id="KW-1185">Reference proteome</keyword>
<reference evidence="1" key="2">
    <citation type="submission" date="2020-09" db="EMBL/GenBank/DDBJ databases">
        <authorList>
            <person name="Sun Q."/>
            <person name="Zhou Y."/>
        </authorList>
    </citation>
    <scope>NUCLEOTIDE SEQUENCE</scope>
    <source>
        <strain evidence="1">CGMCC 1.15454</strain>
    </source>
</reference>
<dbReference type="Proteomes" id="UP000621492">
    <property type="component" value="Unassembled WGS sequence"/>
</dbReference>
<sequence length="160" mass="18182">MGVVVNSPIYVITPQTKAILQKNSAYYRSRVLEIGRERSSIYRPEHILNHNCTINGATLSGRRAAVKHILKACSKLPIPVIPCKDVYMLPTASIKSRDCVWLSYYHVHYYEQRDNKTYVAFRDGSGLYVNASENAVDMQFKKASQVIAQMKRPTFQNVIG</sequence>
<dbReference type="InterPro" id="IPR010461">
    <property type="entry name" value="ComK"/>
</dbReference>
<reference evidence="1" key="1">
    <citation type="journal article" date="2014" name="Int. J. Syst. Evol. Microbiol.">
        <title>Complete genome sequence of Corynebacterium casei LMG S-19264T (=DSM 44701T), isolated from a smear-ripened cheese.</title>
        <authorList>
            <consortium name="US DOE Joint Genome Institute (JGI-PGF)"/>
            <person name="Walter F."/>
            <person name="Albersmeier A."/>
            <person name="Kalinowski J."/>
            <person name="Ruckert C."/>
        </authorList>
    </citation>
    <scope>NUCLEOTIDE SEQUENCE</scope>
    <source>
        <strain evidence="1">CGMCC 1.15454</strain>
    </source>
</reference>
<dbReference type="Pfam" id="PF06338">
    <property type="entry name" value="ComK"/>
    <property type="match status" value="1"/>
</dbReference>
<accession>A0A9W5X6H7</accession>
<evidence type="ECO:0008006" key="3">
    <source>
        <dbReference type="Google" id="ProtNLM"/>
    </source>
</evidence>
<protein>
    <recommendedName>
        <fullName evidence="3">Competence protein</fullName>
    </recommendedName>
</protein>
<dbReference type="GO" id="GO:0030420">
    <property type="term" value="P:establishment of competence for transformation"/>
    <property type="evidence" value="ECO:0007669"/>
    <property type="project" value="InterPro"/>
</dbReference>
<name>A0A9W5X6H7_9BACI</name>
<dbReference type="RefSeq" id="WP_088052246.1">
    <property type="nucleotide sequence ID" value="NZ_BMJD01000030.1"/>
</dbReference>